<reference evidence="1" key="1">
    <citation type="journal article" date="2015" name="Nature">
        <title>Complex archaea that bridge the gap between prokaryotes and eukaryotes.</title>
        <authorList>
            <person name="Spang A."/>
            <person name="Saw J.H."/>
            <person name="Jorgensen S.L."/>
            <person name="Zaremba-Niedzwiedzka K."/>
            <person name="Martijn J."/>
            <person name="Lind A.E."/>
            <person name="van Eijk R."/>
            <person name="Schleper C."/>
            <person name="Guy L."/>
            <person name="Ettema T.J."/>
        </authorList>
    </citation>
    <scope>NUCLEOTIDE SEQUENCE</scope>
</reference>
<protein>
    <submittedName>
        <fullName evidence="1">Uncharacterized protein</fullName>
    </submittedName>
</protein>
<gene>
    <name evidence="1" type="ORF">LCGC14_0477480</name>
</gene>
<evidence type="ECO:0000313" key="1">
    <source>
        <dbReference type="EMBL" id="KKN65812.1"/>
    </source>
</evidence>
<proteinExistence type="predicted"/>
<comment type="caution">
    <text evidence="1">The sequence shown here is derived from an EMBL/GenBank/DDBJ whole genome shotgun (WGS) entry which is preliminary data.</text>
</comment>
<organism evidence="1">
    <name type="scientific">marine sediment metagenome</name>
    <dbReference type="NCBI Taxonomy" id="412755"/>
    <lineage>
        <taxon>unclassified sequences</taxon>
        <taxon>metagenomes</taxon>
        <taxon>ecological metagenomes</taxon>
    </lineage>
</organism>
<sequence length="167" mass="19632">MTKEKFFERNKNLVNRFVRGRLAKTGRTVHGTRATNVQLPKFLGRKPTVDWDVFAKNPKKAAINMERFLDKKFKGDFFDVREGKTKRLKVHKVFSNVTGETQVDFSVPDRKVPTISKRNVRFATLKDQVEKAKSNLKDPTKLFRAEKDRSLVMRVKRFEMLRMKKIT</sequence>
<dbReference type="AlphaFoldDB" id="A0A0F9STA5"/>
<dbReference type="EMBL" id="LAZR01000515">
    <property type="protein sequence ID" value="KKN65812.1"/>
    <property type="molecule type" value="Genomic_DNA"/>
</dbReference>
<name>A0A0F9STA5_9ZZZZ</name>
<accession>A0A0F9STA5</accession>